<gene>
    <name evidence="2" type="ORF">GP644_18540</name>
</gene>
<keyword evidence="1" id="KW-0472">Membrane</keyword>
<name>A0A6A4R865_9RHOB</name>
<dbReference type="AlphaFoldDB" id="A0A6A4R865"/>
<evidence type="ECO:0000256" key="1">
    <source>
        <dbReference type="SAM" id="Phobius"/>
    </source>
</evidence>
<evidence type="ECO:0000313" key="2">
    <source>
        <dbReference type="EMBL" id="KAE9627582.1"/>
    </source>
</evidence>
<organism evidence="2 3">
    <name type="scientific">Parasedimentitalea maritima</name>
    <dbReference type="NCBI Taxonomy" id="2578117"/>
    <lineage>
        <taxon>Bacteria</taxon>
        <taxon>Pseudomonadati</taxon>
        <taxon>Pseudomonadota</taxon>
        <taxon>Alphaproteobacteria</taxon>
        <taxon>Rhodobacterales</taxon>
        <taxon>Paracoccaceae</taxon>
        <taxon>Parasedimentitalea</taxon>
    </lineage>
</organism>
<reference evidence="2 3" key="1">
    <citation type="submission" date="2019-12" db="EMBL/GenBank/DDBJ databases">
        <authorList>
            <person name="Zhang Y.-J."/>
        </authorList>
    </citation>
    <scope>NUCLEOTIDE SEQUENCE [LARGE SCALE GENOMIC DNA]</scope>
    <source>
        <strain evidence="2 3">H18S-6</strain>
    </source>
</reference>
<accession>A0A6A4R865</accession>
<sequence>MVKFIREITLGTSMFVLLPNSAAAFNFGFVRVPDYLDPFFIALLIAALPSWICVVLTKPKHVPLNELTNTKLEPVPRAYFRILQLIIIAFLSLLFVGMGLARYAEATSG</sequence>
<feature type="transmembrane region" description="Helical" evidence="1">
    <location>
        <begin position="78"/>
        <end position="101"/>
    </location>
</feature>
<dbReference type="EMBL" id="WSFO01000012">
    <property type="protein sequence ID" value="KAE9627582.1"/>
    <property type="molecule type" value="Genomic_DNA"/>
</dbReference>
<keyword evidence="1" id="KW-0812">Transmembrane</keyword>
<feature type="transmembrane region" description="Helical" evidence="1">
    <location>
        <begin position="39"/>
        <end position="57"/>
    </location>
</feature>
<keyword evidence="1" id="KW-1133">Transmembrane helix</keyword>
<evidence type="ECO:0000313" key="3">
    <source>
        <dbReference type="Proteomes" id="UP000441586"/>
    </source>
</evidence>
<protein>
    <submittedName>
        <fullName evidence="2">Uncharacterized protein</fullName>
    </submittedName>
</protein>
<comment type="caution">
    <text evidence="2">The sequence shown here is derived from an EMBL/GenBank/DDBJ whole genome shotgun (WGS) entry which is preliminary data.</text>
</comment>
<dbReference type="Proteomes" id="UP000441586">
    <property type="component" value="Unassembled WGS sequence"/>
</dbReference>
<proteinExistence type="predicted"/>